<keyword evidence="3" id="KW-1185">Reference proteome</keyword>
<dbReference type="AlphaFoldDB" id="A0A1I1XS90"/>
<evidence type="ECO:0000313" key="2">
    <source>
        <dbReference type="EMBL" id="SFE09498.1"/>
    </source>
</evidence>
<reference evidence="3" key="1">
    <citation type="submission" date="2016-10" db="EMBL/GenBank/DDBJ databases">
        <authorList>
            <person name="Varghese N."/>
            <person name="Submissions S."/>
        </authorList>
    </citation>
    <scope>NUCLEOTIDE SEQUENCE [LARGE SCALE GENOMIC DNA]</scope>
    <source>
        <strain evidence="3">DSM 7481</strain>
    </source>
</reference>
<accession>A0A1I1XS90</accession>
<evidence type="ECO:0000313" key="3">
    <source>
        <dbReference type="Proteomes" id="UP000199517"/>
    </source>
</evidence>
<proteinExistence type="predicted"/>
<dbReference type="STRING" id="32040.SAMN04489710_11452"/>
<dbReference type="OrthoDB" id="8909125at2"/>
<organism evidence="2 3">
    <name type="scientific">Paracidovorax konjaci</name>
    <dbReference type="NCBI Taxonomy" id="32040"/>
    <lineage>
        <taxon>Bacteria</taxon>
        <taxon>Pseudomonadati</taxon>
        <taxon>Pseudomonadota</taxon>
        <taxon>Betaproteobacteria</taxon>
        <taxon>Burkholderiales</taxon>
        <taxon>Comamonadaceae</taxon>
        <taxon>Paracidovorax</taxon>
    </lineage>
</organism>
<gene>
    <name evidence="2" type="ORF">SAMN04489710_11452</name>
</gene>
<feature type="region of interest" description="Disordered" evidence="1">
    <location>
        <begin position="1"/>
        <end position="23"/>
    </location>
</feature>
<feature type="compositionally biased region" description="Polar residues" evidence="1">
    <location>
        <begin position="1"/>
        <end position="13"/>
    </location>
</feature>
<dbReference type="EMBL" id="FOMQ01000014">
    <property type="protein sequence ID" value="SFE09498.1"/>
    <property type="molecule type" value="Genomic_DNA"/>
</dbReference>
<dbReference type="Proteomes" id="UP000199517">
    <property type="component" value="Unassembled WGS sequence"/>
</dbReference>
<dbReference type="RefSeq" id="WP_092955555.1">
    <property type="nucleotide sequence ID" value="NZ_FOMQ01000014.1"/>
</dbReference>
<evidence type="ECO:0000256" key="1">
    <source>
        <dbReference type="SAM" id="MobiDB-lite"/>
    </source>
</evidence>
<protein>
    <submittedName>
        <fullName evidence="2">Uncharacterized protein</fullName>
    </submittedName>
</protein>
<sequence length="94" mass="10233">MKKQAFTRTTASQARRGMGAEGQKLTSLRSMVLQAARRRCDDMGDGPEARAAMKADVMATPPDLLADLLTALTTLRYTRADLFPTTTTERSATP</sequence>
<name>A0A1I1XS90_9BURK</name>